<sequence>MVNNLLSLCFYNSSYQFAKHLGKQFIEGKLTTENYHSVCRINR</sequence>
<reference evidence="1" key="1">
    <citation type="submission" date="2013-07" db="EMBL/GenBank/DDBJ databases">
        <title>Sub-species coevolution in mutualistic symbiosis.</title>
        <authorList>
            <person name="Murfin K."/>
            <person name="Klassen J."/>
            <person name="Lee M."/>
            <person name="Forst S."/>
            <person name="Stock P."/>
            <person name="Goodrich-Blair H."/>
        </authorList>
    </citation>
    <scope>NUCLEOTIDE SEQUENCE [LARGE SCALE GENOMIC DNA]</scope>
    <source>
        <strain evidence="1">Puntauvense</strain>
    </source>
</reference>
<comment type="caution">
    <text evidence="1">The sequence shown here is derived from an EMBL/GenBank/DDBJ whole genome shotgun (WGS) entry which is preliminary data.</text>
</comment>
<dbReference type="AlphaFoldDB" id="A0A077NLK3"/>
<gene>
    <name evidence="1" type="ORF">XBP1_740052</name>
</gene>
<dbReference type="EMBL" id="CBSW010000281">
    <property type="protein sequence ID" value="CDG99177.1"/>
    <property type="molecule type" value="Genomic_DNA"/>
</dbReference>
<name>A0A077NLK3_XENBV</name>
<dbReference type="Proteomes" id="UP000028511">
    <property type="component" value="Unassembled WGS sequence"/>
</dbReference>
<evidence type="ECO:0000313" key="1">
    <source>
        <dbReference type="EMBL" id="CDG99177.1"/>
    </source>
</evidence>
<organism evidence="1">
    <name type="scientific">Xenorhabdus bovienii str. puntauvense</name>
    <dbReference type="NCBI Taxonomy" id="1398201"/>
    <lineage>
        <taxon>Bacteria</taxon>
        <taxon>Pseudomonadati</taxon>
        <taxon>Pseudomonadota</taxon>
        <taxon>Gammaproteobacteria</taxon>
        <taxon>Enterobacterales</taxon>
        <taxon>Morganellaceae</taxon>
        <taxon>Xenorhabdus</taxon>
    </lineage>
</organism>
<proteinExistence type="predicted"/>
<protein>
    <submittedName>
        <fullName evidence="1">Uncharacterized protein</fullName>
    </submittedName>
</protein>
<dbReference type="HOGENOM" id="CLU_3241538_0_0_6"/>
<accession>A0A077NLK3</accession>